<dbReference type="InterPro" id="IPR013785">
    <property type="entry name" value="Aldolase_TIM"/>
</dbReference>
<keyword evidence="5" id="KW-1185">Reference proteome</keyword>
<dbReference type="Proteomes" id="UP000193247">
    <property type="component" value="Unassembled WGS sequence"/>
</dbReference>
<evidence type="ECO:0000256" key="2">
    <source>
        <dbReference type="ARBA" id="ARBA00022643"/>
    </source>
</evidence>
<evidence type="ECO:0000256" key="3">
    <source>
        <dbReference type="ARBA" id="ARBA00023002"/>
    </source>
</evidence>
<dbReference type="PANTHER" id="PTHR32332">
    <property type="entry name" value="2-NITROPROPANE DIOXYGENASE"/>
    <property type="match status" value="1"/>
</dbReference>
<evidence type="ECO:0000313" key="4">
    <source>
        <dbReference type="EMBL" id="OSC40356.1"/>
    </source>
</evidence>
<evidence type="ECO:0000313" key="5">
    <source>
        <dbReference type="Proteomes" id="UP000193247"/>
    </source>
</evidence>
<accession>A0A1X2LTZ5</accession>
<dbReference type="Gene3D" id="3.20.20.70">
    <property type="entry name" value="Aldolase class I"/>
    <property type="match status" value="1"/>
</dbReference>
<dbReference type="EMBL" id="NCXP01000015">
    <property type="protein sequence ID" value="OSC40356.1"/>
    <property type="molecule type" value="Genomic_DNA"/>
</dbReference>
<keyword evidence="2" id="KW-0288">FMN</keyword>
<keyword evidence="1" id="KW-0285">Flavoprotein</keyword>
<comment type="caution">
    <text evidence="4">The sequence shown here is derived from an EMBL/GenBank/DDBJ whole genome shotgun (WGS) entry which is preliminary data.</text>
</comment>
<dbReference type="SUPFAM" id="SSF51412">
    <property type="entry name" value="Inosine monophosphate dehydrogenase (IMPDH)"/>
    <property type="match status" value="1"/>
</dbReference>
<organism evidence="4 5">
    <name type="scientific">Mycobacterium decipiens</name>
    <dbReference type="NCBI Taxonomy" id="1430326"/>
    <lineage>
        <taxon>Bacteria</taxon>
        <taxon>Bacillati</taxon>
        <taxon>Actinomycetota</taxon>
        <taxon>Actinomycetes</taxon>
        <taxon>Mycobacteriales</taxon>
        <taxon>Mycobacteriaceae</taxon>
        <taxon>Mycobacterium</taxon>
    </lineage>
</organism>
<proteinExistence type="predicted"/>
<dbReference type="STRING" id="1430326.B8W66_13250"/>
<reference evidence="4 5" key="1">
    <citation type="submission" date="2017-04" db="EMBL/GenBank/DDBJ databases">
        <title>The new phylogeny of genus Mycobacterium.</title>
        <authorList>
            <person name="Tortoli E."/>
            <person name="Trovato A."/>
            <person name="Cirillo D.M."/>
        </authorList>
    </citation>
    <scope>NUCLEOTIDE SEQUENCE [LARGE SCALE GENOMIC DNA]</scope>
    <source>
        <strain evidence="4 5">TBL 1200985</strain>
    </source>
</reference>
<dbReference type="AlphaFoldDB" id="A0A1X2LTZ5"/>
<dbReference type="GO" id="GO:0018580">
    <property type="term" value="F:nitronate monooxygenase activity"/>
    <property type="evidence" value="ECO:0007669"/>
    <property type="project" value="InterPro"/>
</dbReference>
<dbReference type="PANTHER" id="PTHR32332:SF31">
    <property type="entry name" value="2-NITROPROPANE DIOXYGENASE FAMILY, PUTATIVE (AFU_ORTHOLOGUE AFUA_2G09850)-RELATED"/>
    <property type="match status" value="1"/>
</dbReference>
<protein>
    <submittedName>
        <fullName evidence="4">Oxidoreductase</fullName>
    </submittedName>
</protein>
<evidence type="ECO:0000256" key="1">
    <source>
        <dbReference type="ARBA" id="ARBA00022630"/>
    </source>
</evidence>
<dbReference type="InterPro" id="IPR004136">
    <property type="entry name" value="NMO"/>
</dbReference>
<name>A0A1X2LTZ5_9MYCO</name>
<gene>
    <name evidence="4" type="ORF">B8W66_13250</name>
</gene>
<keyword evidence="3" id="KW-0560">Oxidoreductase</keyword>
<dbReference type="CDD" id="cd04730">
    <property type="entry name" value="NPD_like"/>
    <property type="match status" value="1"/>
</dbReference>
<sequence length="322" mass="33413">MALSTALTRMFGIDYPIVSAPMDVIAGGELAAAVSRAGGLGLIGGGYGDRDWLAQQFDLAAGTPVGCGFITWSLARQPQLLDLALQREPVAVMLSFGDPAAFADRIKSAGARLVCQIQDRAQAERALQVGADVLVAQGSEAGGHGCGPRSTLTLVPEIVDLVTARGADTPVVAAGGIADGRGLAAALMLEAAGVLVGTRFYATIEALSTPQARDRLVAATGDDMCRTTIYDQLRGYPWPDGHTMSVLRNALTERFEGTELDLRHDDDTITKYRQAVTAHDYTIANVTAGQAAGLVDAVVSAAAVVTGMAQQAATALTAMRVT</sequence>
<dbReference type="Pfam" id="PF03060">
    <property type="entry name" value="NMO"/>
    <property type="match status" value="2"/>
</dbReference>
<dbReference type="OrthoDB" id="9778912at2"/>